<dbReference type="EMBL" id="CAMPGE010004635">
    <property type="protein sequence ID" value="CAI2363486.1"/>
    <property type="molecule type" value="Genomic_DNA"/>
</dbReference>
<dbReference type="AlphaFoldDB" id="A0AAD1U7H1"/>
<name>A0AAD1U7H1_EUPCR</name>
<proteinExistence type="predicted"/>
<protein>
    <submittedName>
        <fullName evidence="1">Uncharacterized protein</fullName>
    </submittedName>
</protein>
<reference evidence="1" key="1">
    <citation type="submission" date="2023-07" db="EMBL/GenBank/DDBJ databases">
        <authorList>
            <consortium name="AG Swart"/>
            <person name="Singh M."/>
            <person name="Singh A."/>
            <person name="Seah K."/>
            <person name="Emmerich C."/>
        </authorList>
    </citation>
    <scope>NUCLEOTIDE SEQUENCE</scope>
    <source>
        <strain evidence="1">DP1</strain>
    </source>
</reference>
<comment type="caution">
    <text evidence="1">The sequence shown here is derived from an EMBL/GenBank/DDBJ whole genome shotgun (WGS) entry which is preliminary data.</text>
</comment>
<sequence length="310" mass="36401">MGVDKHKKDSQSRANNLLSSSTFQEFSTQNNYRPKSQCKFMVLRYCALICYLVLSRNDYNTNTPSNPHNRVRRSCLSGNNSFSHIRLLIHICMKESGTNPAKLLSKTMRILMKTATCLDCVEPKCKIDQNSIRSNKSKTKLDKWENLLNVKSLITDRCMIKLKIHSKKLKKKAFNAQNRKKYEHICYNLIRRTNQLLNYFFQKSMKHNKQLCETFSDIDSIFPMKMTSFSREKSIPSLLFIVVLSRNTKMKHCTPKTSKEAKIFKKASLSNSRATVLRKSRVQYKHFKNANLPRVDARRMTFYKYDFHIH</sequence>
<accession>A0AAD1U7H1</accession>
<evidence type="ECO:0000313" key="2">
    <source>
        <dbReference type="Proteomes" id="UP001295684"/>
    </source>
</evidence>
<gene>
    <name evidence="1" type="ORF">ECRASSUSDP1_LOCUS4822</name>
</gene>
<keyword evidence="2" id="KW-1185">Reference proteome</keyword>
<dbReference type="Proteomes" id="UP001295684">
    <property type="component" value="Unassembled WGS sequence"/>
</dbReference>
<organism evidence="1 2">
    <name type="scientific">Euplotes crassus</name>
    <dbReference type="NCBI Taxonomy" id="5936"/>
    <lineage>
        <taxon>Eukaryota</taxon>
        <taxon>Sar</taxon>
        <taxon>Alveolata</taxon>
        <taxon>Ciliophora</taxon>
        <taxon>Intramacronucleata</taxon>
        <taxon>Spirotrichea</taxon>
        <taxon>Hypotrichia</taxon>
        <taxon>Euplotida</taxon>
        <taxon>Euplotidae</taxon>
        <taxon>Moneuplotes</taxon>
    </lineage>
</organism>
<evidence type="ECO:0000313" key="1">
    <source>
        <dbReference type="EMBL" id="CAI2363486.1"/>
    </source>
</evidence>